<proteinExistence type="predicted"/>
<evidence type="ECO:0000256" key="2">
    <source>
        <dbReference type="ARBA" id="ARBA00004141"/>
    </source>
</evidence>
<keyword evidence="9" id="KW-0408">Iron</keyword>
<keyword evidence="6" id="KW-0479">Metal-binding</keyword>
<evidence type="ECO:0000256" key="4">
    <source>
        <dbReference type="ARBA" id="ARBA00022617"/>
    </source>
</evidence>
<dbReference type="Pfam" id="PF03188">
    <property type="entry name" value="Cytochrom_B561"/>
    <property type="match status" value="1"/>
</dbReference>
<dbReference type="GO" id="GO:0016020">
    <property type="term" value="C:membrane"/>
    <property type="evidence" value="ECO:0007669"/>
    <property type="project" value="UniProtKB-SubCell"/>
</dbReference>
<evidence type="ECO:0000256" key="11">
    <source>
        <dbReference type="SAM" id="Phobius"/>
    </source>
</evidence>
<dbReference type="GO" id="GO:0046872">
    <property type="term" value="F:metal ion binding"/>
    <property type="evidence" value="ECO:0007669"/>
    <property type="project" value="UniProtKB-KW"/>
</dbReference>
<feature type="transmembrane region" description="Helical" evidence="11">
    <location>
        <begin position="36"/>
        <end position="56"/>
    </location>
</feature>
<evidence type="ECO:0000313" key="13">
    <source>
        <dbReference type="EMBL" id="EWM24329.1"/>
    </source>
</evidence>
<evidence type="ECO:0000256" key="5">
    <source>
        <dbReference type="ARBA" id="ARBA00022692"/>
    </source>
</evidence>
<keyword evidence="10 11" id="KW-0472">Membrane</keyword>
<evidence type="ECO:0000256" key="3">
    <source>
        <dbReference type="ARBA" id="ARBA00022448"/>
    </source>
</evidence>
<accession>W7TVJ0</accession>
<comment type="caution">
    <text evidence="13">The sequence shown here is derived from an EMBL/GenBank/DDBJ whole genome shotgun (WGS) entry which is preliminary data.</text>
</comment>
<dbReference type="Proteomes" id="UP000019335">
    <property type="component" value="Chromosome 14"/>
</dbReference>
<evidence type="ECO:0000256" key="6">
    <source>
        <dbReference type="ARBA" id="ARBA00022723"/>
    </source>
</evidence>
<comment type="subcellular location">
    <subcellularLocation>
        <location evidence="2">Membrane</location>
        <topology evidence="2">Multi-pass membrane protein</topology>
    </subcellularLocation>
</comment>
<keyword evidence="3" id="KW-0813">Transport</keyword>
<sequence length="174" mass="19341">MVTSWLFFAPLSWSLILARGTTMIKAKRILLTQLHAASMFLAVVCWIAALLSIFMHKHNLNKEHFTSSHSMVGASVFVLVLLSYASAFYNVVDVRTKEIKFNWNSKIHKTLGKAALVASGFAISTGLFTRWGKTTFEDKNVRIGLALCIIVPQVVVALDVMARFAGHKNERKGS</sequence>
<keyword evidence="14" id="KW-1185">Reference proteome</keyword>
<evidence type="ECO:0000313" key="14">
    <source>
        <dbReference type="Proteomes" id="UP000019335"/>
    </source>
</evidence>
<dbReference type="PANTHER" id="PTHR15422">
    <property type="entry name" value="OS05G0565100 PROTEIN"/>
    <property type="match status" value="1"/>
</dbReference>
<feature type="transmembrane region" description="Helical" evidence="11">
    <location>
        <begin position="6"/>
        <end position="24"/>
    </location>
</feature>
<evidence type="ECO:0000256" key="9">
    <source>
        <dbReference type="ARBA" id="ARBA00023004"/>
    </source>
</evidence>
<protein>
    <submittedName>
        <fullName evidence="13">Cytochrome b-561 domain containing 2</fullName>
    </submittedName>
</protein>
<dbReference type="InterPro" id="IPR045150">
    <property type="entry name" value="CYB561D1/2"/>
</dbReference>
<dbReference type="PROSITE" id="PS50939">
    <property type="entry name" value="CYTOCHROME_B561"/>
    <property type="match status" value="1"/>
</dbReference>
<dbReference type="SMART" id="SM00665">
    <property type="entry name" value="B561"/>
    <property type="match status" value="1"/>
</dbReference>
<evidence type="ECO:0000256" key="7">
    <source>
        <dbReference type="ARBA" id="ARBA00022982"/>
    </source>
</evidence>
<dbReference type="InterPro" id="IPR006593">
    <property type="entry name" value="Cyt_b561/ferric_Rdtase_TM"/>
</dbReference>
<feature type="transmembrane region" description="Helical" evidence="11">
    <location>
        <begin position="143"/>
        <end position="162"/>
    </location>
</feature>
<evidence type="ECO:0000256" key="8">
    <source>
        <dbReference type="ARBA" id="ARBA00022989"/>
    </source>
</evidence>
<gene>
    <name evidence="13" type="ORF">Naga_100047g36</name>
</gene>
<evidence type="ECO:0000259" key="12">
    <source>
        <dbReference type="PROSITE" id="PS50939"/>
    </source>
</evidence>
<keyword evidence="4" id="KW-0349">Heme</keyword>
<reference evidence="13 14" key="1">
    <citation type="journal article" date="2014" name="Mol. Plant">
        <title>Chromosome Scale Genome Assembly and Transcriptome Profiling of Nannochloropsis gaditana in Nitrogen Depletion.</title>
        <authorList>
            <person name="Corteggiani Carpinelli E."/>
            <person name="Telatin A."/>
            <person name="Vitulo N."/>
            <person name="Forcato C."/>
            <person name="D'Angelo M."/>
            <person name="Schiavon R."/>
            <person name="Vezzi A."/>
            <person name="Giacometti G.M."/>
            <person name="Morosinotto T."/>
            <person name="Valle G."/>
        </authorList>
    </citation>
    <scope>NUCLEOTIDE SEQUENCE [LARGE SCALE GENOMIC DNA]</scope>
    <source>
        <strain evidence="13 14">B-31</strain>
    </source>
</reference>
<feature type="transmembrane region" description="Helical" evidence="11">
    <location>
        <begin position="110"/>
        <end position="131"/>
    </location>
</feature>
<feature type="transmembrane region" description="Helical" evidence="11">
    <location>
        <begin position="68"/>
        <end position="89"/>
    </location>
</feature>
<dbReference type="Gene3D" id="1.20.120.1770">
    <property type="match status" value="1"/>
</dbReference>
<keyword evidence="7" id="KW-0249">Electron transport</keyword>
<comment type="cofactor">
    <cofactor evidence="1">
        <name>heme b</name>
        <dbReference type="ChEBI" id="CHEBI:60344"/>
    </cofactor>
</comment>
<dbReference type="EMBL" id="AZIL01001305">
    <property type="protein sequence ID" value="EWM24329.1"/>
    <property type="molecule type" value="Genomic_DNA"/>
</dbReference>
<name>W7TVJ0_9STRA</name>
<feature type="domain" description="Cytochrome b561" evidence="12">
    <location>
        <begin position="1"/>
        <end position="161"/>
    </location>
</feature>
<evidence type="ECO:0000256" key="1">
    <source>
        <dbReference type="ARBA" id="ARBA00001970"/>
    </source>
</evidence>
<keyword evidence="8 11" id="KW-1133">Transmembrane helix</keyword>
<organism evidence="13 14">
    <name type="scientific">Nannochloropsis gaditana</name>
    <dbReference type="NCBI Taxonomy" id="72520"/>
    <lineage>
        <taxon>Eukaryota</taxon>
        <taxon>Sar</taxon>
        <taxon>Stramenopiles</taxon>
        <taxon>Ochrophyta</taxon>
        <taxon>Eustigmatophyceae</taxon>
        <taxon>Eustigmatales</taxon>
        <taxon>Monodopsidaceae</taxon>
        <taxon>Nannochloropsis</taxon>
    </lineage>
</organism>
<evidence type="ECO:0000256" key="10">
    <source>
        <dbReference type="ARBA" id="ARBA00023136"/>
    </source>
</evidence>
<keyword evidence="5 11" id="KW-0812">Transmembrane</keyword>
<dbReference type="GO" id="GO:0140575">
    <property type="term" value="F:transmembrane monodehydroascorbate reductase activity"/>
    <property type="evidence" value="ECO:0007669"/>
    <property type="project" value="InterPro"/>
</dbReference>
<dbReference type="AlphaFoldDB" id="W7TVJ0"/>